<dbReference type="SUPFAM" id="SSF48208">
    <property type="entry name" value="Six-hairpin glycosidases"/>
    <property type="match status" value="1"/>
</dbReference>
<evidence type="ECO:0000259" key="9">
    <source>
        <dbReference type="Pfam" id="PF00759"/>
    </source>
</evidence>
<dbReference type="AlphaFoldDB" id="A0AAV2SC04"/>
<dbReference type="GO" id="GO:0030245">
    <property type="term" value="P:cellulose catabolic process"/>
    <property type="evidence" value="ECO:0007669"/>
    <property type="project" value="UniProtKB-KW"/>
</dbReference>
<comment type="catalytic activity">
    <reaction evidence="1">
        <text>Endohydrolysis of (1-&gt;4)-beta-D-glucosidic linkages in cellulose, lichenin and cereal beta-D-glucans.</text>
        <dbReference type="EC" id="3.2.1.4"/>
    </reaction>
</comment>
<dbReference type="Proteomes" id="UP001497623">
    <property type="component" value="Unassembled WGS sequence"/>
</dbReference>
<evidence type="ECO:0000256" key="1">
    <source>
        <dbReference type="ARBA" id="ARBA00000966"/>
    </source>
</evidence>
<keyword evidence="8" id="KW-0624">Polysaccharide degradation</keyword>
<accession>A0AAV2SC04</accession>
<keyword evidence="4" id="KW-0378">Hydrolase</keyword>
<evidence type="ECO:0000256" key="5">
    <source>
        <dbReference type="ARBA" id="ARBA00023001"/>
    </source>
</evidence>
<feature type="domain" description="Glycoside hydrolase family 9" evidence="9">
    <location>
        <begin position="2"/>
        <end position="115"/>
    </location>
</feature>
<evidence type="ECO:0000256" key="7">
    <source>
        <dbReference type="ARBA" id="ARBA00023295"/>
    </source>
</evidence>
<evidence type="ECO:0000256" key="6">
    <source>
        <dbReference type="ARBA" id="ARBA00023277"/>
    </source>
</evidence>
<dbReference type="InterPro" id="IPR008928">
    <property type="entry name" value="6-hairpin_glycosidase_sf"/>
</dbReference>
<dbReference type="InterPro" id="IPR012341">
    <property type="entry name" value="6hp_glycosidase-like_sf"/>
</dbReference>
<comment type="caution">
    <text evidence="10">The sequence shown here is derived from an EMBL/GenBank/DDBJ whole genome shotgun (WGS) entry which is preliminary data.</text>
</comment>
<dbReference type="GO" id="GO:0008810">
    <property type="term" value="F:cellulase activity"/>
    <property type="evidence" value="ECO:0007669"/>
    <property type="project" value="UniProtKB-EC"/>
</dbReference>
<reference evidence="10 11" key="1">
    <citation type="submission" date="2024-05" db="EMBL/GenBank/DDBJ databases">
        <authorList>
            <person name="Wallberg A."/>
        </authorList>
    </citation>
    <scope>NUCLEOTIDE SEQUENCE [LARGE SCALE GENOMIC DNA]</scope>
</reference>
<proteinExistence type="inferred from homology"/>
<evidence type="ECO:0000256" key="3">
    <source>
        <dbReference type="ARBA" id="ARBA00012601"/>
    </source>
</evidence>
<dbReference type="EMBL" id="CAXKWB010055433">
    <property type="protein sequence ID" value="CAL4177093.1"/>
    <property type="molecule type" value="Genomic_DNA"/>
</dbReference>
<sequence length="115" mass="12487">MSFLFYEAQRSGPLPADQRVTWRGDSALDDGADVEHDLTGGYYDAGDHVKFGLPGAGVITTLAWGLIEYKEGYVKAGQVDYAKAAIRWGADYLLKAHTNTFELYGQVGDGNADHA</sequence>
<gene>
    <name evidence="10" type="ORF">MNOR_LOCUS34863</name>
</gene>
<dbReference type="EC" id="3.2.1.4" evidence="3"/>
<protein>
    <recommendedName>
        <fullName evidence="3">cellulase</fullName>
        <ecNumber evidence="3">3.2.1.4</ecNumber>
    </recommendedName>
</protein>
<keyword evidence="7" id="KW-0326">Glycosidase</keyword>
<comment type="similarity">
    <text evidence="2">Belongs to the glycosyl hydrolase 9 (cellulase E) family.</text>
</comment>
<evidence type="ECO:0000313" key="10">
    <source>
        <dbReference type="EMBL" id="CAL4177093.1"/>
    </source>
</evidence>
<dbReference type="Pfam" id="PF00759">
    <property type="entry name" value="Glyco_hydro_9"/>
    <property type="match status" value="1"/>
</dbReference>
<name>A0AAV2SC04_MEGNR</name>
<evidence type="ECO:0000313" key="11">
    <source>
        <dbReference type="Proteomes" id="UP001497623"/>
    </source>
</evidence>
<dbReference type="Gene3D" id="1.50.10.10">
    <property type="match status" value="1"/>
</dbReference>
<keyword evidence="6" id="KW-0119">Carbohydrate metabolism</keyword>
<keyword evidence="5" id="KW-0136">Cellulose degradation</keyword>
<evidence type="ECO:0000256" key="4">
    <source>
        <dbReference type="ARBA" id="ARBA00022801"/>
    </source>
</evidence>
<feature type="non-terminal residue" evidence="10">
    <location>
        <position position="115"/>
    </location>
</feature>
<organism evidence="10 11">
    <name type="scientific">Meganyctiphanes norvegica</name>
    <name type="common">Northern krill</name>
    <name type="synonym">Thysanopoda norvegica</name>
    <dbReference type="NCBI Taxonomy" id="48144"/>
    <lineage>
        <taxon>Eukaryota</taxon>
        <taxon>Metazoa</taxon>
        <taxon>Ecdysozoa</taxon>
        <taxon>Arthropoda</taxon>
        <taxon>Crustacea</taxon>
        <taxon>Multicrustacea</taxon>
        <taxon>Malacostraca</taxon>
        <taxon>Eumalacostraca</taxon>
        <taxon>Eucarida</taxon>
        <taxon>Euphausiacea</taxon>
        <taxon>Euphausiidae</taxon>
        <taxon>Meganyctiphanes</taxon>
    </lineage>
</organism>
<keyword evidence="11" id="KW-1185">Reference proteome</keyword>
<dbReference type="PANTHER" id="PTHR22298">
    <property type="entry name" value="ENDO-1,4-BETA-GLUCANASE"/>
    <property type="match status" value="1"/>
</dbReference>
<evidence type="ECO:0000256" key="2">
    <source>
        <dbReference type="ARBA" id="ARBA00007072"/>
    </source>
</evidence>
<dbReference type="InterPro" id="IPR001701">
    <property type="entry name" value="Glyco_hydro_9"/>
</dbReference>
<evidence type="ECO:0000256" key="8">
    <source>
        <dbReference type="ARBA" id="ARBA00023326"/>
    </source>
</evidence>